<evidence type="ECO:0000256" key="7">
    <source>
        <dbReference type="ARBA" id="ARBA00022840"/>
    </source>
</evidence>
<dbReference type="SUPFAM" id="SSF81660">
    <property type="entry name" value="Metal cation-transporting ATPase, ATP-binding domain N"/>
    <property type="match status" value="1"/>
</dbReference>
<evidence type="ECO:0000256" key="11">
    <source>
        <dbReference type="ARBA" id="ARBA00023136"/>
    </source>
</evidence>
<comment type="caution">
    <text evidence="16">The sequence shown here is derived from an EMBL/GenBank/DDBJ whole genome shotgun (WGS) entry which is preliminary data.</text>
</comment>
<evidence type="ECO:0000259" key="15">
    <source>
        <dbReference type="Pfam" id="PF12409"/>
    </source>
</evidence>
<accession>A0ABD2WTN5</accession>
<feature type="transmembrane region" description="Helical" evidence="13">
    <location>
        <begin position="1064"/>
        <end position="1087"/>
    </location>
</feature>
<evidence type="ECO:0000256" key="5">
    <source>
        <dbReference type="ARBA" id="ARBA00022723"/>
    </source>
</evidence>
<dbReference type="InterPro" id="IPR001757">
    <property type="entry name" value="P_typ_ATPase"/>
</dbReference>
<feature type="transmembrane region" description="Helical" evidence="13">
    <location>
        <begin position="1031"/>
        <end position="1052"/>
    </location>
</feature>
<keyword evidence="10 13" id="KW-1133">Transmembrane helix</keyword>
<dbReference type="Pfam" id="PF00122">
    <property type="entry name" value="E1-E2_ATPase"/>
    <property type="match status" value="1"/>
</dbReference>
<evidence type="ECO:0000313" key="16">
    <source>
        <dbReference type="EMBL" id="KAL3395831.1"/>
    </source>
</evidence>
<dbReference type="InterPro" id="IPR006544">
    <property type="entry name" value="P-type_TPase_V"/>
</dbReference>
<feature type="transmembrane region" description="Helical" evidence="13">
    <location>
        <begin position="907"/>
        <end position="926"/>
    </location>
</feature>
<dbReference type="PANTHER" id="PTHR45630:SF8">
    <property type="entry name" value="CATION-TRANSPORTING ATPASE"/>
    <property type="match status" value="1"/>
</dbReference>
<dbReference type="PANTHER" id="PTHR45630">
    <property type="entry name" value="CATION-TRANSPORTING ATPASE-RELATED"/>
    <property type="match status" value="1"/>
</dbReference>
<dbReference type="SFLD" id="SFLDG00002">
    <property type="entry name" value="C1.7:_P-type_atpase_like"/>
    <property type="match status" value="1"/>
</dbReference>
<dbReference type="NCBIfam" id="TIGR01657">
    <property type="entry name" value="P-ATPase-V"/>
    <property type="match status" value="1"/>
</dbReference>
<keyword evidence="4 13" id="KW-0812">Transmembrane</keyword>
<dbReference type="SFLD" id="SFLDS00003">
    <property type="entry name" value="Haloacid_Dehalogenase"/>
    <property type="match status" value="1"/>
</dbReference>
<evidence type="ECO:0000259" key="14">
    <source>
        <dbReference type="Pfam" id="PF00122"/>
    </source>
</evidence>
<feature type="transmembrane region" description="Helical" evidence="13">
    <location>
        <begin position="938"/>
        <end position="958"/>
    </location>
</feature>
<keyword evidence="5 13" id="KW-0479">Metal-binding</keyword>
<dbReference type="InterPro" id="IPR023299">
    <property type="entry name" value="ATPase_P-typ_cyto_dom_N"/>
</dbReference>
<dbReference type="Pfam" id="PF12409">
    <property type="entry name" value="P5-ATPase"/>
    <property type="match status" value="1"/>
</dbReference>
<keyword evidence="9 13" id="KW-1278">Translocase</keyword>
<keyword evidence="17" id="KW-1185">Reference proteome</keyword>
<dbReference type="Proteomes" id="UP001627154">
    <property type="component" value="Unassembled WGS sequence"/>
</dbReference>
<dbReference type="SFLD" id="SFLDF00027">
    <property type="entry name" value="p-type_atpase"/>
    <property type="match status" value="1"/>
</dbReference>
<dbReference type="PROSITE" id="PS00154">
    <property type="entry name" value="ATPASE_E1_E2"/>
    <property type="match status" value="1"/>
</dbReference>
<dbReference type="Gene3D" id="2.70.150.10">
    <property type="entry name" value="Calcium-transporting ATPase, cytoplasmic transduction domain A"/>
    <property type="match status" value="1"/>
</dbReference>
<feature type="transmembrane region" description="Helical" evidence="13">
    <location>
        <begin position="60"/>
        <end position="80"/>
    </location>
</feature>
<dbReference type="SUPFAM" id="SSF81665">
    <property type="entry name" value="Calcium ATPase, transmembrane domain M"/>
    <property type="match status" value="1"/>
</dbReference>
<feature type="transmembrane region" description="Helical" evidence="13">
    <location>
        <begin position="443"/>
        <end position="470"/>
    </location>
</feature>
<evidence type="ECO:0000256" key="9">
    <source>
        <dbReference type="ARBA" id="ARBA00022967"/>
    </source>
</evidence>
<evidence type="ECO:0000313" key="17">
    <source>
        <dbReference type="Proteomes" id="UP001627154"/>
    </source>
</evidence>
<evidence type="ECO:0000256" key="8">
    <source>
        <dbReference type="ARBA" id="ARBA00022842"/>
    </source>
</evidence>
<feature type="domain" description="P-type ATPase A" evidence="14">
    <location>
        <begin position="283"/>
        <end position="397"/>
    </location>
</feature>
<evidence type="ECO:0000256" key="1">
    <source>
        <dbReference type="ARBA" id="ARBA00004141"/>
    </source>
</evidence>
<evidence type="ECO:0000256" key="2">
    <source>
        <dbReference type="ARBA" id="ARBA00006000"/>
    </source>
</evidence>
<comment type="subcellular location">
    <subcellularLocation>
        <location evidence="1 13">Membrane</location>
        <topology evidence="1 13">Multi-pass membrane protein</topology>
    </subcellularLocation>
</comment>
<dbReference type="InterPro" id="IPR036412">
    <property type="entry name" value="HAD-like_sf"/>
</dbReference>
<dbReference type="Gene3D" id="3.40.1110.10">
    <property type="entry name" value="Calcium-transporting ATPase, cytoplasmic domain N"/>
    <property type="match status" value="1"/>
</dbReference>
<comment type="similarity">
    <text evidence="2 13">Belongs to the cation transport ATPase (P-type) (TC 3.A.3) family. Type V subfamily.</text>
</comment>
<dbReference type="GO" id="GO:0046872">
    <property type="term" value="F:metal ion binding"/>
    <property type="evidence" value="ECO:0007669"/>
    <property type="project" value="UniProtKB-UniRule"/>
</dbReference>
<organism evidence="16 17">
    <name type="scientific">Trichogramma kaykai</name>
    <dbReference type="NCBI Taxonomy" id="54128"/>
    <lineage>
        <taxon>Eukaryota</taxon>
        <taxon>Metazoa</taxon>
        <taxon>Ecdysozoa</taxon>
        <taxon>Arthropoda</taxon>
        <taxon>Hexapoda</taxon>
        <taxon>Insecta</taxon>
        <taxon>Pterygota</taxon>
        <taxon>Neoptera</taxon>
        <taxon>Endopterygota</taxon>
        <taxon>Hymenoptera</taxon>
        <taxon>Apocrita</taxon>
        <taxon>Proctotrupomorpha</taxon>
        <taxon>Chalcidoidea</taxon>
        <taxon>Trichogrammatidae</taxon>
        <taxon>Trichogramma</taxon>
    </lineage>
</organism>
<dbReference type="Pfam" id="PF13246">
    <property type="entry name" value="Cation_ATPase"/>
    <property type="match status" value="1"/>
</dbReference>
<keyword evidence="3" id="KW-0597">Phosphoprotein</keyword>
<protein>
    <recommendedName>
        <fullName evidence="13">Cation-transporting ATPase</fullName>
        <ecNumber evidence="13">7.2.2.-</ecNumber>
    </recommendedName>
</protein>
<feature type="transmembrane region" description="Helical" evidence="13">
    <location>
        <begin position="214"/>
        <end position="231"/>
    </location>
</feature>
<dbReference type="InterPro" id="IPR008250">
    <property type="entry name" value="ATPase_P-typ_transduc_dom_A_sf"/>
</dbReference>
<keyword evidence="7 13" id="KW-0067">ATP-binding</keyword>
<dbReference type="InterPro" id="IPR059000">
    <property type="entry name" value="ATPase_P-type_domA"/>
</dbReference>
<comment type="catalytic activity">
    <reaction evidence="12 13">
        <text>ATP + H2O = ADP + phosphate + H(+)</text>
        <dbReference type="Rhea" id="RHEA:13065"/>
        <dbReference type="ChEBI" id="CHEBI:15377"/>
        <dbReference type="ChEBI" id="CHEBI:15378"/>
        <dbReference type="ChEBI" id="CHEBI:30616"/>
        <dbReference type="ChEBI" id="CHEBI:43474"/>
        <dbReference type="ChEBI" id="CHEBI:456216"/>
    </reaction>
</comment>
<dbReference type="EC" id="7.2.2.-" evidence="13"/>
<name>A0ABD2WTN5_9HYME</name>
<feature type="transmembrane region" description="Helical" evidence="13">
    <location>
        <begin position="1099"/>
        <end position="1118"/>
    </location>
</feature>
<keyword evidence="6 13" id="KW-0547">Nucleotide-binding</keyword>
<evidence type="ECO:0000256" key="13">
    <source>
        <dbReference type="RuleBase" id="RU362082"/>
    </source>
</evidence>
<feature type="transmembrane region" description="Helical" evidence="13">
    <location>
        <begin position="414"/>
        <end position="431"/>
    </location>
</feature>
<evidence type="ECO:0000256" key="12">
    <source>
        <dbReference type="ARBA" id="ARBA00049360"/>
    </source>
</evidence>
<dbReference type="PRINTS" id="PR00121">
    <property type="entry name" value="NAKATPASE"/>
</dbReference>
<proteinExistence type="inferred from homology"/>
<dbReference type="Gene3D" id="3.40.50.1000">
    <property type="entry name" value="HAD superfamily/HAD-like"/>
    <property type="match status" value="1"/>
</dbReference>
<dbReference type="NCBIfam" id="TIGR01494">
    <property type="entry name" value="ATPase_P-type"/>
    <property type="match status" value="2"/>
</dbReference>
<dbReference type="GO" id="GO:0005524">
    <property type="term" value="F:ATP binding"/>
    <property type="evidence" value="ECO:0007669"/>
    <property type="project" value="UniProtKB-UniRule"/>
</dbReference>
<gene>
    <name evidence="16" type="ORF">TKK_010145</name>
</gene>
<dbReference type="AlphaFoldDB" id="A0ABD2WTN5"/>
<keyword evidence="8 13" id="KW-0460">Magnesium</keyword>
<sequence>MSFVDIVKLDMNYLKGYFSSNNQNPRDSCKREVNEINEIDTEDDGITEVYGYKENAVRKIVAYYLMWLSGGLLKLIFYWLPHFQLLFTHDKCCFYDADSVLLVNRFQSRHTTYHVRKIEKKKNSMSENANHYRSFTPYSLSFEFKKLTYVYQEFEGKFEKLSGLDRDSTIHDLGLLGKSGSIRETERSMRRDVYGPNELSLPSDGFTTLLISEMLDPFYIFQAFSFCLWILDGYYCYAFVILATSCCSIVAEVVQTQNNQRKLRETVSSSNDEITLFYNTFSNNTRTAPIKELIPGDVIVLSTSQIGSSIPCDAFLIEGQCIVDESMLTGESLPVVKTSTPRGAANHDLYDDKKYARHTLYSGTKILQVKSIGCEQVTAIVLRTGFSTTKGKLIRSILYPPPLDYQFEQDSYKFVGLLAIVACFGVAYTFMTKLARGIPLYHVILNALDLVTIVVPPALPAAMSIGRIVAQGRLEAKRIFCTSPRSINVAGSIDCVCFDKTGTLTEPDFSVRGVVPCSGDTRQFQPIVTDASSRELDSNEHLTIGMASCHSIVTIDGQSLGDPLDLKMFEFTGWKLCRSSESESSCVEVESPDRSARVGVVKQFSFCSGLQRMSVVSKRSDTDEYCVYCKGSPEIILSLSNADTVPEDYNSILHRYTSAGFRVIAVAFKPLRSTRDIETTERDEAESALNFLGFVVFENRLKAETVSVIDKLNEAAIKVVMVTGDNESTALTVAKNCGIVRADSRVVKVNIDECSNNVYFTNHSDEKSSTKSEFSLDTDYSRSANQEYLAKNNVVFSLTGSTWVQLKRIKGSEGLHNVIRRGAVFARMSPDHKQQLVEELQNLDYRVAMTGDGANDCGALRVAHAGISLSDSESSIAAPFTSRGDSIACVLDVVRQGRAALVTSFGLFKYMAAYSLTQFLSVLLLYSVESNLTDVQFLYIDLFVISSLAFFFGQTEALDEEDSPMHRRPPTDRLLNAETMLGLGSQMLLVGLFQCYGLWELRNEEWFVPFDANVNDALDEESASAGCYENYTVFVVSSLQYVILAIVFSTGWPYRKPVWTNREFMISSIILAAFTVYLAIGPCAILADWFELVIPENLNFKFTLLTNAAMNFFLALFTDYSTQKLSLY</sequence>
<evidence type="ECO:0000256" key="3">
    <source>
        <dbReference type="ARBA" id="ARBA00022553"/>
    </source>
</evidence>
<dbReference type="SUPFAM" id="SSF81653">
    <property type="entry name" value="Calcium ATPase, transduction domain A"/>
    <property type="match status" value="1"/>
</dbReference>
<evidence type="ECO:0000256" key="6">
    <source>
        <dbReference type="ARBA" id="ARBA00022741"/>
    </source>
</evidence>
<dbReference type="InterPro" id="IPR023214">
    <property type="entry name" value="HAD_sf"/>
</dbReference>
<dbReference type="GO" id="GO:0019829">
    <property type="term" value="F:ATPase-coupled monoatomic cation transmembrane transporter activity"/>
    <property type="evidence" value="ECO:0007669"/>
    <property type="project" value="UniProtKB-UniRule"/>
</dbReference>
<dbReference type="InterPro" id="IPR023298">
    <property type="entry name" value="ATPase_P-typ_TM_dom_sf"/>
</dbReference>
<dbReference type="FunFam" id="1.20.1110.10:FF:000023">
    <property type="entry name" value="Cation-transporting ATPase"/>
    <property type="match status" value="1"/>
</dbReference>
<dbReference type="FunFam" id="3.40.50.1000:FF:000068">
    <property type="entry name" value="Cation-transporting ATPase"/>
    <property type="match status" value="1"/>
</dbReference>
<dbReference type="EMBL" id="JBJJXI010000077">
    <property type="protein sequence ID" value="KAL3395831.1"/>
    <property type="molecule type" value="Genomic_DNA"/>
</dbReference>
<dbReference type="InterPro" id="IPR018303">
    <property type="entry name" value="ATPase_P-typ_P_site"/>
</dbReference>
<dbReference type="Gene3D" id="1.20.1110.10">
    <property type="entry name" value="Calcium-transporting ATPase, transmembrane domain"/>
    <property type="match status" value="1"/>
</dbReference>
<dbReference type="InterPro" id="IPR047819">
    <property type="entry name" value="P5A-ATPase_N"/>
</dbReference>
<keyword evidence="11 13" id="KW-0472">Membrane</keyword>
<dbReference type="SUPFAM" id="SSF56784">
    <property type="entry name" value="HAD-like"/>
    <property type="match status" value="1"/>
</dbReference>
<evidence type="ECO:0000256" key="10">
    <source>
        <dbReference type="ARBA" id="ARBA00022989"/>
    </source>
</evidence>
<reference evidence="16 17" key="1">
    <citation type="journal article" date="2024" name="bioRxiv">
        <title>A reference genome for Trichogramma kaykai: A tiny desert-dwelling parasitoid wasp with competing sex-ratio distorters.</title>
        <authorList>
            <person name="Culotta J."/>
            <person name="Lindsey A.R."/>
        </authorList>
    </citation>
    <scope>NUCLEOTIDE SEQUENCE [LARGE SCALE GENOMIC DNA]</scope>
    <source>
        <strain evidence="16 17">KSX58</strain>
    </source>
</reference>
<dbReference type="PRINTS" id="PR00119">
    <property type="entry name" value="CATATPASE"/>
</dbReference>
<evidence type="ECO:0000256" key="4">
    <source>
        <dbReference type="ARBA" id="ARBA00022692"/>
    </source>
</evidence>
<dbReference type="InterPro" id="IPR044492">
    <property type="entry name" value="P_typ_ATPase_HD_dom"/>
</dbReference>
<dbReference type="GO" id="GO:0016020">
    <property type="term" value="C:membrane"/>
    <property type="evidence" value="ECO:0007669"/>
    <property type="project" value="UniProtKB-SubCell"/>
</dbReference>
<feature type="domain" description="P5B-type ATPase N-terminal" evidence="15">
    <location>
        <begin position="48"/>
        <end position="151"/>
    </location>
</feature>